<gene>
    <name evidence="6" type="ORF">CBRE1094_LOCUS44412</name>
    <name evidence="7" type="ORF">CBRE1094_LOCUS44413</name>
</gene>
<dbReference type="GO" id="GO:0005634">
    <property type="term" value="C:nucleus"/>
    <property type="evidence" value="ECO:0007669"/>
    <property type="project" value="TreeGrafter"/>
</dbReference>
<keyword evidence="3" id="KW-0862">Zinc</keyword>
<feature type="region of interest" description="Disordered" evidence="4">
    <location>
        <begin position="25"/>
        <end position="54"/>
    </location>
</feature>
<dbReference type="CDD" id="cd15568">
    <property type="entry name" value="PHD5_NSD"/>
    <property type="match status" value="1"/>
</dbReference>
<evidence type="ECO:0000256" key="3">
    <source>
        <dbReference type="ARBA" id="ARBA00022833"/>
    </source>
</evidence>
<dbReference type="EMBL" id="HBGU01081329">
    <property type="protein sequence ID" value="CAD9548614.1"/>
    <property type="molecule type" value="Transcribed_RNA"/>
</dbReference>
<evidence type="ECO:0000256" key="1">
    <source>
        <dbReference type="ARBA" id="ARBA00022723"/>
    </source>
</evidence>
<dbReference type="PANTHER" id="PTHR46309:SF1">
    <property type="entry name" value="PHD FINGER PROTEIN 12"/>
    <property type="match status" value="1"/>
</dbReference>
<protein>
    <recommendedName>
        <fullName evidence="5">Zinc finger PHD-type domain-containing protein</fullName>
    </recommendedName>
</protein>
<feature type="compositionally biased region" description="Gly residues" evidence="4">
    <location>
        <begin position="36"/>
        <end position="51"/>
    </location>
</feature>
<dbReference type="GO" id="GO:0003714">
    <property type="term" value="F:transcription corepressor activity"/>
    <property type="evidence" value="ECO:0007669"/>
    <property type="project" value="InterPro"/>
</dbReference>
<dbReference type="InterPro" id="IPR011011">
    <property type="entry name" value="Znf_FYVE_PHD"/>
</dbReference>
<dbReference type="InterPro" id="IPR001965">
    <property type="entry name" value="Znf_PHD"/>
</dbReference>
<feature type="region of interest" description="Disordered" evidence="4">
    <location>
        <begin position="181"/>
        <end position="303"/>
    </location>
</feature>
<name>A0A6U7N3G5_9EUKA</name>
<dbReference type="GO" id="GO:0006357">
    <property type="term" value="P:regulation of transcription by RNA polymerase II"/>
    <property type="evidence" value="ECO:0007669"/>
    <property type="project" value="TreeGrafter"/>
</dbReference>
<dbReference type="AlphaFoldDB" id="A0A6U7N3G5"/>
<evidence type="ECO:0000313" key="6">
    <source>
        <dbReference type="EMBL" id="CAD9548614.1"/>
    </source>
</evidence>
<feature type="domain" description="Zinc finger PHD-type" evidence="5">
    <location>
        <begin position="339"/>
        <end position="383"/>
    </location>
</feature>
<dbReference type="EMBL" id="HBGU01081330">
    <property type="protein sequence ID" value="CAD9548616.1"/>
    <property type="molecule type" value="Transcribed_RNA"/>
</dbReference>
<feature type="compositionally biased region" description="Low complexity" evidence="4">
    <location>
        <begin position="181"/>
        <end position="200"/>
    </location>
</feature>
<dbReference type="GO" id="GO:0008270">
    <property type="term" value="F:zinc ion binding"/>
    <property type="evidence" value="ECO:0007669"/>
    <property type="project" value="UniProtKB-KW"/>
</dbReference>
<feature type="compositionally biased region" description="Basic and acidic residues" evidence="4">
    <location>
        <begin position="267"/>
        <end position="293"/>
    </location>
</feature>
<dbReference type="Gene3D" id="3.30.40.10">
    <property type="entry name" value="Zinc/RING finger domain, C3HC4 (zinc finger)"/>
    <property type="match status" value="1"/>
</dbReference>
<dbReference type="InterPro" id="IPR042163">
    <property type="entry name" value="PHF12"/>
</dbReference>
<evidence type="ECO:0000256" key="4">
    <source>
        <dbReference type="SAM" id="MobiDB-lite"/>
    </source>
</evidence>
<keyword evidence="2" id="KW-0863">Zinc-finger</keyword>
<evidence type="ECO:0000256" key="2">
    <source>
        <dbReference type="ARBA" id="ARBA00022771"/>
    </source>
</evidence>
<organism evidence="7">
    <name type="scientific">Haptolina brevifila</name>
    <dbReference type="NCBI Taxonomy" id="156173"/>
    <lineage>
        <taxon>Eukaryota</taxon>
        <taxon>Haptista</taxon>
        <taxon>Haptophyta</taxon>
        <taxon>Prymnesiophyceae</taxon>
        <taxon>Prymnesiales</taxon>
        <taxon>Prymnesiaceae</taxon>
        <taxon>Haptolina</taxon>
    </lineage>
</organism>
<accession>A0A6U7N3G5</accession>
<dbReference type="SUPFAM" id="SSF57903">
    <property type="entry name" value="FYVE/PHD zinc finger"/>
    <property type="match status" value="1"/>
</dbReference>
<sequence length="476" mass="49305">MADSRGGSELLDDAVSMLSGVADSSGFGRRSACSGGSVGGGAGGGSGGGGTSSSCAFGGEGDDLWLGGESELMVKCEEGMEGDDEGDGEDGDDDEDEARWVEESGVALRSLRDEAVRNAIRIEMGVSTLTQHMVSQLVGVSQPVLCSWLGGKTSKVKGKNSHNAVKAKLLNWLSSRGVVLSPTADSTPSSPSTAPVTSTSELTPKEGGAASNSYGSAPHGGGKDPVQGSSSKASKGAKSAKSSKGAPSEGSEGGGGGGKSASSKLGKKAEGSSEKGSKASKKGDGGKAKRGADGDSESFKGSTSKIKLTPQHLYVAYVWYLKQREAKGEGRVPGEEESFCLKCKDGGDVILCDYDGGCNKSYHIKCCHLKSVPEGIWECPRHRCVKCGSGPSQTDAQGRTRTPTRPDEEGYMLWACRTCPITYCGRCLPEDVQFADEEIICRECQVRLSADMSALQRDLIKWKPELFAASGPPPPG</sequence>
<evidence type="ECO:0000313" key="7">
    <source>
        <dbReference type="EMBL" id="CAD9548616.1"/>
    </source>
</evidence>
<feature type="compositionally biased region" description="Low complexity" evidence="4">
    <location>
        <begin position="228"/>
        <end position="250"/>
    </location>
</feature>
<dbReference type="PANTHER" id="PTHR46309">
    <property type="entry name" value="PHD FINGER PROTEIN 12"/>
    <property type="match status" value="1"/>
</dbReference>
<evidence type="ECO:0000259" key="5">
    <source>
        <dbReference type="SMART" id="SM00249"/>
    </source>
</evidence>
<dbReference type="InterPro" id="IPR013083">
    <property type="entry name" value="Znf_RING/FYVE/PHD"/>
</dbReference>
<dbReference type="SMART" id="SM00249">
    <property type="entry name" value="PHD"/>
    <property type="match status" value="1"/>
</dbReference>
<reference evidence="7" key="1">
    <citation type="submission" date="2021-01" db="EMBL/GenBank/DDBJ databases">
        <authorList>
            <person name="Corre E."/>
            <person name="Pelletier E."/>
            <person name="Niang G."/>
            <person name="Scheremetjew M."/>
            <person name="Finn R."/>
            <person name="Kale V."/>
            <person name="Holt S."/>
            <person name="Cochrane G."/>
            <person name="Meng A."/>
            <person name="Brown T."/>
            <person name="Cohen L."/>
        </authorList>
    </citation>
    <scope>NUCLEOTIDE SEQUENCE</scope>
    <source>
        <strain evidence="7">UTEX LB 985</strain>
    </source>
</reference>
<keyword evidence="1" id="KW-0479">Metal-binding</keyword>
<proteinExistence type="predicted"/>